<evidence type="ECO:0000313" key="7">
    <source>
        <dbReference type="Proteomes" id="UP001652661"/>
    </source>
</evidence>
<comment type="similarity">
    <text evidence="2">Belongs to the PBP/GOBP family.</text>
</comment>
<keyword evidence="7" id="KW-1185">Reference proteome</keyword>
<dbReference type="GO" id="GO:0042048">
    <property type="term" value="P:olfactory behavior"/>
    <property type="evidence" value="ECO:0007669"/>
    <property type="project" value="TreeGrafter"/>
</dbReference>
<dbReference type="Pfam" id="PF01395">
    <property type="entry name" value="PBP_GOBP"/>
    <property type="match status" value="1"/>
</dbReference>
<dbReference type="Proteomes" id="UP001652661">
    <property type="component" value="Chromosome 3L"/>
</dbReference>
<keyword evidence="6" id="KW-0812">Transmembrane</keyword>
<feature type="transmembrane region" description="Helical" evidence="6">
    <location>
        <begin position="73"/>
        <end position="94"/>
    </location>
</feature>
<dbReference type="OrthoDB" id="6610259at2759"/>
<evidence type="ECO:0000256" key="3">
    <source>
        <dbReference type="ARBA" id="ARBA00022525"/>
    </source>
</evidence>
<gene>
    <name evidence="8" type="primary">lush</name>
</gene>
<keyword evidence="6" id="KW-1133">Transmembrane helix</keyword>
<dbReference type="CDD" id="cd23992">
    <property type="entry name" value="PBP_GOBP"/>
    <property type="match status" value="1"/>
</dbReference>
<reference evidence="8" key="1">
    <citation type="submission" date="2025-08" db="UniProtKB">
        <authorList>
            <consortium name="RefSeq"/>
        </authorList>
    </citation>
    <scope>IDENTIFICATION</scope>
    <source>
        <strain evidence="8">14028-0561.14</strain>
        <tissue evidence="8">Whole fly</tissue>
    </source>
</reference>
<dbReference type="SUPFAM" id="SSF47565">
    <property type="entry name" value="Insect pheromone/odorant-binding proteins"/>
    <property type="match status" value="1"/>
</dbReference>
<dbReference type="GO" id="GO:0035275">
    <property type="term" value="F:dibutyl phthalate binding"/>
    <property type="evidence" value="ECO:0007669"/>
    <property type="project" value="TreeGrafter"/>
</dbReference>
<protein>
    <submittedName>
        <fullName evidence="8">General odorant-binding protein lush isoform X1</fullName>
    </submittedName>
</protein>
<comment type="subcellular location">
    <subcellularLocation>
        <location evidence="1">Secreted</location>
    </subcellularLocation>
</comment>
<organism evidence="7 8">
    <name type="scientific">Drosophila kikkawai</name>
    <name type="common">Fruit fly</name>
    <dbReference type="NCBI Taxonomy" id="30033"/>
    <lineage>
        <taxon>Eukaryota</taxon>
        <taxon>Metazoa</taxon>
        <taxon>Ecdysozoa</taxon>
        <taxon>Arthropoda</taxon>
        <taxon>Hexapoda</taxon>
        <taxon>Insecta</taxon>
        <taxon>Pterygota</taxon>
        <taxon>Neoptera</taxon>
        <taxon>Endopterygota</taxon>
        <taxon>Diptera</taxon>
        <taxon>Brachycera</taxon>
        <taxon>Muscomorpha</taxon>
        <taxon>Ephydroidea</taxon>
        <taxon>Drosophilidae</taxon>
        <taxon>Drosophila</taxon>
        <taxon>Sophophora</taxon>
    </lineage>
</organism>
<dbReference type="PANTHER" id="PTHR21364:SF1">
    <property type="entry name" value="GENERAL ODORANT-BINDING PROTEIN LUSH"/>
    <property type="match status" value="1"/>
</dbReference>
<keyword evidence="4" id="KW-0732">Signal</keyword>
<keyword evidence="6" id="KW-0472">Membrane</keyword>
<name>A0A6P4JIM3_DROKI</name>
<dbReference type="GO" id="GO:0005549">
    <property type="term" value="F:odorant binding"/>
    <property type="evidence" value="ECO:0007669"/>
    <property type="project" value="InterPro"/>
</dbReference>
<keyword evidence="5" id="KW-1015">Disulfide bond</keyword>
<dbReference type="GO" id="GO:0005576">
    <property type="term" value="C:extracellular region"/>
    <property type="evidence" value="ECO:0007669"/>
    <property type="project" value="UniProtKB-SubCell"/>
</dbReference>
<evidence type="ECO:0000256" key="6">
    <source>
        <dbReference type="SAM" id="Phobius"/>
    </source>
</evidence>
<dbReference type="FunFam" id="1.10.238.20:FF:000001">
    <property type="entry name" value="General odorant-binding protein lush"/>
    <property type="match status" value="1"/>
</dbReference>
<dbReference type="GO" id="GO:0007608">
    <property type="term" value="P:sensory perception of smell"/>
    <property type="evidence" value="ECO:0007669"/>
    <property type="project" value="TreeGrafter"/>
</dbReference>
<evidence type="ECO:0000256" key="4">
    <source>
        <dbReference type="ARBA" id="ARBA00022729"/>
    </source>
</evidence>
<keyword evidence="3" id="KW-0964">Secreted</keyword>
<dbReference type="Gene3D" id="1.10.238.20">
    <property type="entry name" value="Pheromone/general odorant binding protein domain"/>
    <property type="match status" value="1"/>
</dbReference>
<dbReference type="AlphaFoldDB" id="A0A6P4JIM3"/>
<dbReference type="RefSeq" id="XP_017034443.1">
    <property type="nucleotide sequence ID" value="XM_017178954.3"/>
</dbReference>
<evidence type="ECO:0000256" key="2">
    <source>
        <dbReference type="ARBA" id="ARBA00008098"/>
    </source>
</evidence>
<dbReference type="PANTHER" id="PTHR21364">
    <property type="entry name" value="GENERAL ODORANT-BINDING PROTEIN 19A"/>
    <property type="match status" value="1"/>
</dbReference>
<dbReference type="InterPro" id="IPR036728">
    <property type="entry name" value="PBP_GOBP_sf"/>
</dbReference>
<dbReference type="SMART" id="SM00708">
    <property type="entry name" value="PhBP"/>
    <property type="match status" value="1"/>
</dbReference>
<evidence type="ECO:0000256" key="5">
    <source>
        <dbReference type="ARBA" id="ARBA00023157"/>
    </source>
</evidence>
<evidence type="ECO:0000256" key="1">
    <source>
        <dbReference type="ARBA" id="ARBA00004613"/>
    </source>
</evidence>
<proteinExistence type="inferred from homology"/>
<evidence type="ECO:0000313" key="8">
    <source>
        <dbReference type="RefSeq" id="XP_017034443.1"/>
    </source>
</evidence>
<dbReference type="InterPro" id="IPR006170">
    <property type="entry name" value="PBP/GOBP"/>
</dbReference>
<sequence length="215" mass="24552">MIQKSHHSGIFQSIRANKLTSYILYCIILYRLLKKVILFKSSKLFTLKIRGRAHITSTFVVPATMKHWKRRSFALLAIVLQVLVLLEPGMTMTMDQFMSSLDMIRSGCAPKFKLRNEDLDRLRDGDFSFEPSHDLMCYTKCVSLMAGTVNKKGEFNAAKALAQLPHLVPTEMLEVTRRSVEACRDAHKPYKESCERVFQTAKCLAANAEGTFKWP</sequence>
<accession>A0A6P4JIM3</accession>